<dbReference type="InterPro" id="IPR027417">
    <property type="entry name" value="P-loop_NTPase"/>
</dbReference>
<evidence type="ECO:0000313" key="3">
    <source>
        <dbReference type="Proteomes" id="UP001152592"/>
    </source>
</evidence>
<dbReference type="EMBL" id="CAJVPD010000248">
    <property type="protein sequence ID" value="CAG8394251.1"/>
    <property type="molecule type" value="Genomic_DNA"/>
</dbReference>
<protein>
    <recommendedName>
        <fullName evidence="4">NB-ARC domain-containing protein</fullName>
    </recommendedName>
</protein>
<sequence>MTSISFGGTNSGLQAGINNGTINAHVYPPAERPETPPAPLSTVPFPRDPDFVSRDTLLDQIHEKISGAGSRIALVGIGVRCQSPKTWVFWIHASNAARFEQSFRDIADQAKIFGRNDPTVNIYQLVESWLRDGRRENWLLILDNVDDDGFLRQTSATGQQILKVGQTNASTKPLLEYLPRSPNGSIMITSRSQKVALRIVDHRDVIKVEPMEKLVAIELL</sequence>
<name>A0A9W4JE76_9EURO</name>
<comment type="caution">
    <text evidence="2">The sequence shown here is derived from an EMBL/GenBank/DDBJ whole genome shotgun (WGS) entry which is preliminary data.</text>
</comment>
<reference evidence="2" key="1">
    <citation type="submission" date="2021-07" db="EMBL/GenBank/DDBJ databases">
        <authorList>
            <person name="Branca A.L. A."/>
        </authorList>
    </citation>
    <scope>NUCLEOTIDE SEQUENCE</scope>
</reference>
<accession>A0A9W4JE76</accession>
<dbReference type="OrthoDB" id="3477330at2759"/>
<proteinExistence type="predicted"/>
<gene>
    <name evidence="2" type="ORF">PSALAMII_LOCUS6982</name>
</gene>
<dbReference type="Proteomes" id="UP001152592">
    <property type="component" value="Unassembled WGS sequence"/>
</dbReference>
<dbReference type="SUPFAM" id="SSF52540">
    <property type="entry name" value="P-loop containing nucleoside triphosphate hydrolases"/>
    <property type="match status" value="1"/>
</dbReference>
<organism evidence="2 3">
    <name type="scientific">Penicillium salamii</name>
    <dbReference type="NCBI Taxonomy" id="1612424"/>
    <lineage>
        <taxon>Eukaryota</taxon>
        <taxon>Fungi</taxon>
        <taxon>Dikarya</taxon>
        <taxon>Ascomycota</taxon>
        <taxon>Pezizomycotina</taxon>
        <taxon>Eurotiomycetes</taxon>
        <taxon>Eurotiomycetidae</taxon>
        <taxon>Eurotiales</taxon>
        <taxon>Aspergillaceae</taxon>
        <taxon>Penicillium</taxon>
    </lineage>
</organism>
<dbReference type="Gene3D" id="3.40.50.300">
    <property type="entry name" value="P-loop containing nucleotide triphosphate hydrolases"/>
    <property type="match status" value="1"/>
</dbReference>
<dbReference type="AlphaFoldDB" id="A0A9W4JE76"/>
<evidence type="ECO:0000256" key="1">
    <source>
        <dbReference type="SAM" id="MobiDB-lite"/>
    </source>
</evidence>
<feature type="region of interest" description="Disordered" evidence="1">
    <location>
        <begin position="24"/>
        <end position="45"/>
    </location>
</feature>
<evidence type="ECO:0008006" key="4">
    <source>
        <dbReference type="Google" id="ProtNLM"/>
    </source>
</evidence>
<evidence type="ECO:0000313" key="2">
    <source>
        <dbReference type="EMBL" id="CAG8394251.1"/>
    </source>
</evidence>